<dbReference type="SUPFAM" id="SSF49998">
    <property type="entry name" value="Amine oxidase catalytic domain"/>
    <property type="match status" value="1"/>
</dbReference>
<feature type="active site" description="Proton acceptor" evidence="7">
    <location>
        <position position="381"/>
    </location>
</feature>
<dbReference type="Gene3D" id="2.70.98.20">
    <property type="entry name" value="Copper amine oxidase, catalytic domain"/>
    <property type="match status" value="1"/>
</dbReference>
<sequence>MWWRLCCLLGAGLTVLVLLCFRSPAPASLLDCGDQNSPWCTSKNRIQATQGQGRGVSSAGNPNNDHLNDVPHHPLDPLTFKEILRVKSVLIASHRRLFSSSAASIHTLELDEPEKSDVLKWKPGDPLLPRRAFVVAFSRRRSHLFWVDLGAGEEEEECRVTRHEVSSASGYPVLTGRDLDVARSTPFSDPEFNRTVTARGVPPSMTRCVPLPAGWFGRHEEGRRLVKVQCFSGEDTSNFYMRPIEGVTALVDIDAEKVVEVTDSGAGIPIPQARNTEYRRIKTASSPETPTPTTMMPVNPISMEQPKGRSFVVEDGHRVKWANWEFHLKPDARAGVIVSRAAVRDSETGRLRSVMYKGFSSELFVPYMDPSEPWYFKAYMDAGEYGLGTTALPLNPLNDCPRHAYYMDGVFAAADGTPYVQPNMVCIFERYAGDVSWRHAEIFSDDEIKEARPKVTLVARMAAAVGNYDYIVDWEFQTDGLIRIKVGLSGMLLVKGTAYARAEGDDDFFGTLVSENVIGVIHDHYITFRLDMDVDAPENSFVKVHLEREETPAGSARKSITRARREVAKTEKEAQIRLKLYDPSEFHVVNPSRRSQVGNPSGYKIVPGGTVASLLDPVDPPQLRAAFTNNQIWVTRYNRSEQWAGGLLAYQSHGDDTLAVWSERDREIENRDIVLWYTLGFHHVPCQEDFPIMPTVQSSFELKPVNFFARNPVLHTSPYVEGDFPVCSTVASSRNT</sequence>
<feature type="modified residue" description="2',4',5'-topaquinone" evidence="8">
    <location>
        <position position="468"/>
    </location>
</feature>
<dbReference type="AlphaFoldDB" id="A0AAV7F3X5"/>
<feature type="domain" description="Copper amine oxidase N2-terminal" evidence="13">
    <location>
        <begin position="73"/>
        <end position="151"/>
    </location>
</feature>
<dbReference type="PANTHER" id="PTHR10638:SF69">
    <property type="entry name" value="AMINE OXIDASE [COPPER-CONTAINING] GAMMA 1-RELATED"/>
    <property type="match status" value="1"/>
</dbReference>
<evidence type="ECO:0000256" key="2">
    <source>
        <dbReference type="ARBA" id="ARBA00022723"/>
    </source>
</evidence>
<evidence type="ECO:0000256" key="11">
    <source>
        <dbReference type="SAM" id="SignalP"/>
    </source>
</evidence>
<dbReference type="Pfam" id="PF01179">
    <property type="entry name" value="Cu_amine_oxid"/>
    <property type="match status" value="1"/>
</dbReference>
<dbReference type="Gene3D" id="3.10.450.40">
    <property type="match status" value="2"/>
</dbReference>
<organism evidence="15 16">
    <name type="scientific">Aristolochia fimbriata</name>
    <name type="common">White veined hardy Dutchman's pipe vine</name>
    <dbReference type="NCBI Taxonomy" id="158543"/>
    <lineage>
        <taxon>Eukaryota</taxon>
        <taxon>Viridiplantae</taxon>
        <taxon>Streptophyta</taxon>
        <taxon>Embryophyta</taxon>
        <taxon>Tracheophyta</taxon>
        <taxon>Spermatophyta</taxon>
        <taxon>Magnoliopsida</taxon>
        <taxon>Magnoliidae</taxon>
        <taxon>Piperales</taxon>
        <taxon>Aristolochiaceae</taxon>
        <taxon>Aristolochia</taxon>
    </lineage>
</organism>
<dbReference type="EC" id="1.4.3.-" evidence="9"/>
<evidence type="ECO:0000256" key="4">
    <source>
        <dbReference type="ARBA" id="ARBA00023002"/>
    </source>
</evidence>
<dbReference type="InterPro" id="IPR016182">
    <property type="entry name" value="Cu_amine_oxidase_N-reg"/>
</dbReference>
<gene>
    <name evidence="15" type="ORF">H6P81_007450</name>
</gene>
<feature type="signal peptide" evidence="11">
    <location>
        <begin position="1"/>
        <end position="27"/>
    </location>
</feature>
<dbReference type="InterPro" id="IPR036460">
    <property type="entry name" value="Cu_amine_oxidase_C_sf"/>
</dbReference>
<evidence type="ECO:0000256" key="10">
    <source>
        <dbReference type="SAM" id="MobiDB-lite"/>
    </source>
</evidence>
<dbReference type="SUPFAM" id="SSF54416">
    <property type="entry name" value="Amine oxidase N-terminal region"/>
    <property type="match status" value="2"/>
</dbReference>
<evidence type="ECO:0000256" key="7">
    <source>
        <dbReference type="PIRSR" id="PIRSR600269-50"/>
    </source>
</evidence>
<keyword evidence="3 7" id="KW-0801">TPQ</keyword>
<keyword evidence="16" id="KW-1185">Reference proteome</keyword>
<proteinExistence type="inferred from homology"/>
<comment type="PTM">
    <text evidence="8 9">Topaquinone (TPQ) is generated by copper-dependent autoxidation of a specific tyrosyl residue.</text>
</comment>
<evidence type="ECO:0000259" key="13">
    <source>
        <dbReference type="Pfam" id="PF02727"/>
    </source>
</evidence>
<evidence type="ECO:0000256" key="8">
    <source>
        <dbReference type="PIRSR" id="PIRSR600269-51"/>
    </source>
</evidence>
<feature type="region of interest" description="Disordered" evidence="10">
    <location>
        <begin position="50"/>
        <end position="71"/>
    </location>
</feature>
<keyword evidence="6" id="KW-1015">Disulfide bond</keyword>
<dbReference type="GO" id="GO:0048038">
    <property type="term" value="F:quinone binding"/>
    <property type="evidence" value="ECO:0007669"/>
    <property type="project" value="InterPro"/>
</dbReference>
<evidence type="ECO:0000259" key="12">
    <source>
        <dbReference type="Pfam" id="PF01179"/>
    </source>
</evidence>
<dbReference type="Pfam" id="PF02728">
    <property type="entry name" value="Cu_amine_oxidN3"/>
    <property type="match status" value="1"/>
</dbReference>
<dbReference type="GO" id="GO:0005507">
    <property type="term" value="F:copper ion binding"/>
    <property type="evidence" value="ECO:0007669"/>
    <property type="project" value="InterPro"/>
</dbReference>
<dbReference type="InterPro" id="IPR015800">
    <property type="entry name" value="Cu_amine_oxidase_N2"/>
</dbReference>
<evidence type="ECO:0000313" key="16">
    <source>
        <dbReference type="Proteomes" id="UP000825729"/>
    </source>
</evidence>
<name>A0AAV7F3X5_ARIFI</name>
<feature type="domain" description="Copper amine oxidase N3-terminal" evidence="14">
    <location>
        <begin position="172"/>
        <end position="271"/>
    </location>
</feature>
<dbReference type="InterPro" id="IPR049947">
    <property type="entry name" value="Cu_Am_Ox_Cu-bd"/>
</dbReference>
<dbReference type="PROSITE" id="PS01165">
    <property type="entry name" value="COPPER_AMINE_OXID_2"/>
    <property type="match status" value="1"/>
</dbReference>
<dbReference type="InterPro" id="IPR000269">
    <property type="entry name" value="Cu_amine_oxidase"/>
</dbReference>
<comment type="caution">
    <text evidence="15">The sequence shown here is derived from an EMBL/GenBank/DDBJ whole genome shotgun (WGS) entry which is preliminary data.</text>
</comment>
<keyword evidence="4 9" id="KW-0560">Oxidoreductase</keyword>
<dbReference type="FunFam" id="2.70.98.20:FF:000004">
    <property type="entry name" value="Amine oxidase"/>
    <property type="match status" value="1"/>
</dbReference>
<evidence type="ECO:0000256" key="9">
    <source>
        <dbReference type="RuleBase" id="RU000672"/>
    </source>
</evidence>
<evidence type="ECO:0000259" key="14">
    <source>
        <dbReference type="Pfam" id="PF02728"/>
    </source>
</evidence>
<feature type="chain" id="PRO_5043653060" description="Amine oxidase" evidence="11">
    <location>
        <begin position="28"/>
        <end position="736"/>
    </location>
</feature>
<dbReference type="InterPro" id="IPR015802">
    <property type="entry name" value="Cu_amine_oxidase_N3"/>
</dbReference>
<keyword evidence="11" id="KW-0732">Signal</keyword>
<evidence type="ECO:0000256" key="1">
    <source>
        <dbReference type="ARBA" id="ARBA00007983"/>
    </source>
</evidence>
<keyword evidence="5 9" id="KW-0186">Copper</keyword>
<dbReference type="PANTHER" id="PTHR10638">
    <property type="entry name" value="COPPER AMINE OXIDASE"/>
    <property type="match status" value="1"/>
</dbReference>
<keyword evidence="2 9" id="KW-0479">Metal-binding</keyword>
<dbReference type="EMBL" id="JAINDJ010000003">
    <property type="protein sequence ID" value="KAG9454546.1"/>
    <property type="molecule type" value="Genomic_DNA"/>
</dbReference>
<dbReference type="GO" id="GO:0009308">
    <property type="term" value="P:amine metabolic process"/>
    <property type="evidence" value="ECO:0007669"/>
    <property type="project" value="UniProtKB-UniRule"/>
</dbReference>
<comment type="cofactor">
    <cofactor evidence="9">
        <name>Cu cation</name>
        <dbReference type="ChEBI" id="CHEBI:23378"/>
    </cofactor>
    <text evidence="9">Contains 1 topaquinone per subunit.</text>
</comment>
<dbReference type="Proteomes" id="UP000825729">
    <property type="component" value="Unassembled WGS sequence"/>
</dbReference>
<reference evidence="15 16" key="1">
    <citation type="submission" date="2021-07" db="EMBL/GenBank/DDBJ databases">
        <title>The Aristolochia fimbriata genome: insights into angiosperm evolution, floral development and chemical biosynthesis.</title>
        <authorList>
            <person name="Jiao Y."/>
        </authorList>
    </citation>
    <scope>NUCLEOTIDE SEQUENCE [LARGE SCALE GENOMIC DNA]</scope>
    <source>
        <strain evidence="15">IBCAS-2021</strain>
        <tissue evidence="15">Leaf</tissue>
    </source>
</reference>
<dbReference type="Pfam" id="PF02727">
    <property type="entry name" value="Cu_amine_oxidN2"/>
    <property type="match status" value="1"/>
</dbReference>
<protein>
    <recommendedName>
        <fullName evidence="9">Amine oxidase</fullName>
        <ecNumber evidence="9">1.4.3.-</ecNumber>
    </recommendedName>
</protein>
<dbReference type="InterPro" id="IPR015798">
    <property type="entry name" value="Cu_amine_oxidase_C"/>
</dbReference>
<evidence type="ECO:0000256" key="5">
    <source>
        <dbReference type="ARBA" id="ARBA00023008"/>
    </source>
</evidence>
<feature type="domain" description="Copper amine oxidase catalytic" evidence="12">
    <location>
        <begin position="302"/>
        <end position="714"/>
    </location>
</feature>
<evidence type="ECO:0000256" key="6">
    <source>
        <dbReference type="ARBA" id="ARBA00023157"/>
    </source>
</evidence>
<evidence type="ECO:0000256" key="3">
    <source>
        <dbReference type="ARBA" id="ARBA00022772"/>
    </source>
</evidence>
<evidence type="ECO:0000313" key="15">
    <source>
        <dbReference type="EMBL" id="KAG9454546.1"/>
    </source>
</evidence>
<accession>A0AAV7F3X5</accession>
<dbReference type="GO" id="GO:0008131">
    <property type="term" value="F:primary methylamine oxidase activity"/>
    <property type="evidence" value="ECO:0007669"/>
    <property type="project" value="InterPro"/>
</dbReference>
<comment type="similarity">
    <text evidence="1 9">Belongs to the copper/topaquinone oxidase family.</text>
</comment>
<feature type="active site" description="Schiff-base intermediate with substrate; via topaquinone" evidence="7">
    <location>
        <position position="468"/>
    </location>
</feature>